<dbReference type="Pfam" id="PF17829">
    <property type="entry name" value="GH115_C"/>
    <property type="match status" value="1"/>
</dbReference>
<dbReference type="InterPro" id="IPR031924">
    <property type="entry name" value="GH115"/>
</dbReference>
<dbReference type="RefSeq" id="WP_128768931.1">
    <property type="nucleotide sequence ID" value="NZ_RXOC01000004.1"/>
</dbReference>
<dbReference type="Gene3D" id="3.30.379.10">
    <property type="entry name" value="Chitobiase/beta-hexosaminidase domain 2-like"/>
    <property type="match status" value="1"/>
</dbReference>
<dbReference type="Pfam" id="PF15979">
    <property type="entry name" value="Glyco_hydro_115"/>
    <property type="match status" value="1"/>
</dbReference>
<reference evidence="4 5" key="1">
    <citation type="submission" date="2018-12" db="EMBL/GenBank/DDBJ databases">
        <title>The Draft Genome Sequence of the Soil Bacterium Pedobacter tournemirensis R1.</title>
        <authorList>
            <person name="He J."/>
        </authorList>
    </citation>
    <scope>NUCLEOTIDE SEQUENCE [LARGE SCALE GENOMIC DNA]</scope>
    <source>
        <strain evidence="4 5">R1</strain>
    </source>
</reference>
<dbReference type="Proteomes" id="UP000290848">
    <property type="component" value="Unassembled WGS sequence"/>
</dbReference>
<accession>A0A4Q0MCT9</accession>
<comment type="caution">
    <text evidence="4">The sequence shown here is derived from an EMBL/GenBank/DDBJ whole genome shotgun (WGS) entry which is preliminary data.</text>
</comment>
<evidence type="ECO:0000256" key="1">
    <source>
        <dbReference type="ARBA" id="ARBA00022801"/>
    </source>
</evidence>
<dbReference type="Gene3D" id="3.20.20.520">
    <property type="entry name" value="Glycosyl hydrolase family 115"/>
    <property type="match status" value="1"/>
</dbReference>
<dbReference type="InterPro" id="IPR042301">
    <property type="entry name" value="GH115_sf"/>
</dbReference>
<protein>
    <submittedName>
        <fullName evidence="4">Glycosyhydrolase</fullName>
    </submittedName>
</protein>
<dbReference type="GO" id="GO:0005975">
    <property type="term" value="P:carbohydrate metabolic process"/>
    <property type="evidence" value="ECO:0007669"/>
    <property type="project" value="UniProtKB-ARBA"/>
</dbReference>
<feature type="signal peptide" evidence="2">
    <location>
        <begin position="1"/>
        <end position="21"/>
    </location>
</feature>
<evidence type="ECO:0000259" key="3">
    <source>
        <dbReference type="Pfam" id="PF17829"/>
    </source>
</evidence>
<dbReference type="EMBL" id="RXOC01000004">
    <property type="protein sequence ID" value="RXF70626.1"/>
    <property type="molecule type" value="Genomic_DNA"/>
</dbReference>
<evidence type="ECO:0000256" key="2">
    <source>
        <dbReference type="SAM" id="SignalP"/>
    </source>
</evidence>
<dbReference type="InterPro" id="IPR029018">
    <property type="entry name" value="Hex-like_dom2"/>
</dbReference>
<dbReference type="AlphaFoldDB" id="A0A4Q0MCT9"/>
<keyword evidence="2" id="KW-0732">Signal</keyword>
<sequence length="858" mass="98076">MKRKVFFAIVLMSLFFSSAYSQGPGQAGYIIDRSEKGYFPLVADGKAAPILLSQDEWPGVRRATNSFINDIRSVADVIPLLPDRLEGSRRLIIAGTLGRNQWIDRLVKQGRINVDSIAGKWETYLIQSVQKPFPGVEEVLIIAGSDKRGTIYGIYDMSAQIGVSPWYWWADVPPKKKRAIYVKPGRHTDGTPAVKYRGIFINDEAPAFSGWTTAKFGGFNHGMYEKVFELLLRLKANYLWPAMWGRAFNDDDKLNPVLADEYGIVMGTSHHEPMNRAQQEWKLYGKGEWNYETNKDVLEKFWRKGIENMGAKETIVTVGMRGDGDMPMTEGSNITLLERIVKDQRAIINDVLKKDASEVPQMWALYKEVQDYYDKGMRVPDDVTLLLCDDNWGNIRKLPSLTEKPRKGGYGIYYHFDYVGGPRSYKWINTNSVSRIWEQMHLAYEYNARQLWVVNVGDLKPMEYPISFFLDYAWKPERWTADKLRNYSIEWAAQQFGNHHAAEIADILIAYTRYNSRCKPELLNEKTFSLLNYNEFFRVTSDYRLLEDRAKKLYEVLPANYRDAFYQLVLHPVQASANLTEMYLETAKNKYYIQKGNAAAANEAADKVKVLFDKDQQISDYYNNQLAGGKWKHMMDQTHIGYVSWSDPANNVMPAVTRLNPDSTKNTTSLPLYTTNLTAVKPDIFKDEHGYIAIEAEHFSRAVGNGEIRWTVIPDYGNTLSGVTPWPVTSARVKTGLKTPHLEYDIDLKDSGIVSIITCVSPTLDFKHQNGLFYAVSIDDEQPQMVDISTRVDSRQWETSVIGNIRKLTTRHKIGSPGKHVLKYWMVDPAVVLQKIMIDSGGLKESFLGPVYKAETER</sequence>
<gene>
    <name evidence="4" type="ORF">EKH83_08275</name>
</gene>
<organism evidence="4 5">
    <name type="scientific">Arcticibacter tournemirensis</name>
    <dbReference type="NCBI Taxonomy" id="699437"/>
    <lineage>
        <taxon>Bacteria</taxon>
        <taxon>Pseudomonadati</taxon>
        <taxon>Bacteroidota</taxon>
        <taxon>Sphingobacteriia</taxon>
        <taxon>Sphingobacteriales</taxon>
        <taxon>Sphingobacteriaceae</taxon>
        <taxon>Arcticibacter</taxon>
    </lineage>
</organism>
<dbReference type="Gene3D" id="2.60.120.1620">
    <property type="match status" value="1"/>
</dbReference>
<dbReference type="GO" id="GO:0016787">
    <property type="term" value="F:hydrolase activity"/>
    <property type="evidence" value="ECO:0007669"/>
    <property type="project" value="UniProtKB-KW"/>
</dbReference>
<feature type="domain" description="Gylcosyl hydrolase 115 C-terminal" evidence="3">
    <location>
        <begin position="685"/>
        <end position="850"/>
    </location>
</feature>
<dbReference type="InterPro" id="IPR041437">
    <property type="entry name" value="GH115_C"/>
</dbReference>
<name>A0A4Q0MCT9_9SPHI</name>
<dbReference type="SUPFAM" id="SSF55545">
    <property type="entry name" value="beta-N-acetylhexosaminidase-like domain"/>
    <property type="match status" value="1"/>
</dbReference>
<dbReference type="PANTHER" id="PTHR37842:SF2">
    <property type="entry name" value="GYLCOSYL HYDROLASE 115 C-TERMINAL DOMAIN-CONTAINING PROTEIN"/>
    <property type="match status" value="1"/>
</dbReference>
<feature type="chain" id="PRO_5020858602" evidence="2">
    <location>
        <begin position="22"/>
        <end position="858"/>
    </location>
</feature>
<proteinExistence type="predicted"/>
<dbReference type="Gene3D" id="1.20.58.2150">
    <property type="match status" value="1"/>
</dbReference>
<evidence type="ECO:0000313" key="5">
    <source>
        <dbReference type="Proteomes" id="UP000290848"/>
    </source>
</evidence>
<keyword evidence="1 4" id="KW-0378">Hydrolase</keyword>
<dbReference type="PANTHER" id="PTHR37842">
    <property type="match status" value="1"/>
</dbReference>
<evidence type="ECO:0000313" key="4">
    <source>
        <dbReference type="EMBL" id="RXF70626.1"/>
    </source>
</evidence>